<evidence type="ECO:0000256" key="3">
    <source>
        <dbReference type="PROSITE-ProRule" id="PRU00023"/>
    </source>
</evidence>
<dbReference type="Proteomes" id="UP000187209">
    <property type="component" value="Unassembled WGS sequence"/>
</dbReference>
<dbReference type="PANTHER" id="PTHR24198">
    <property type="entry name" value="ANKYRIN REPEAT AND PROTEIN KINASE DOMAIN-CONTAINING PROTEIN"/>
    <property type="match status" value="1"/>
</dbReference>
<evidence type="ECO:0000256" key="2">
    <source>
        <dbReference type="ARBA" id="ARBA00023043"/>
    </source>
</evidence>
<organism evidence="4 5">
    <name type="scientific">Stentor coeruleus</name>
    <dbReference type="NCBI Taxonomy" id="5963"/>
    <lineage>
        <taxon>Eukaryota</taxon>
        <taxon>Sar</taxon>
        <taxon>Alveolata</taxon>
        <taxon>Ciliophora</taxon>
        <taxon>Postciliodesmatophora</taxon>
        <taxon>Heterotrichea</taxon>
        <taxon>Heterotrichida</taxon>
        <taxon>Stentoridae</taxon>
        <taxon>Stentor</taxon>
    </lineage>
</organism>
<dbReference type="SUPFAM" id="SSF48403">
    <property type="entry name" value="Ankyrin repeat"/>
    <property type="match status" value="1"/>
</dbReference>
<dbReference type="InterPro" id="IPR002110">
    <property type="entry name" value="Ankyrin_rpt"/>
</dbReference>
<dbReference type="Pfam" id="PF12796">
    <property type="entry name" value="Ank_2"/>
    <property type="match status" value="1"/>
</dbReference>
<evidence type="ECO:0000313" key="4">
    <source>
        <dbReference type="EMBL" id="OMJ72016.1"/>
    </source>
</evidence>
<gene>
    <name evidence="4" type="ORF">SteCoe_29628</name>
</gene>
<keyword evidence="1" id="KW-0677">Repeat</keyword>
<dbReference type="OrthoDB" id="294143at2759"/>
<reference evidence="4 5" key="1">
    <citation type="submission" date="2016-11" db="EMBL/GenBank/DDBJ databases">
        <title>The macronuclear genome of Stentor coeruleus: a giant cell with tiny introns.</title>
        <authorList>
            <person name="Slabodnick M."/>
            <person name="Ruby J.G."/>
            <person name="Reiff S.B."/>
            <person name="Swart E.C."/>
            <person name="Gosai S."/>
            <person name="Prabakaran S."/>
            <person name="Witkowska E."/>
            <person name="Larue G.E."/>
            <person name="Fisher S."/>
            <person name="Freeman R.M."/>
            <person name="Gunawardena J."/>
            <person name="Chu W."/>
            <person name="Stover N.A."/>
            <person name="Gregory B.D."/>
            <person name="Nowacki M."/>
            <person name="Derisi J."/>
            <person name="Roy S.W."/>
            <person name="Marshall W.F."/>
            <person name="Sood P."/>
        </authorList>
    </citation>
    <scope>NUCLEOTIDE SEQUENCE [LARGE SCALE GENOMIC DNA]</scope>
    <source>
        <strain evidence="4">WM001</strain>
    </source>
</reference>
<dbReference type="SMART" id="SM00248">
    <property type="entry name" value="ANK"/>
    <property type="match status" value="2"/>
</dbReference>
<sequence length="120" mass="13675">MKLHYILLQEGFLKVYEAIMDYADLPQINIRNESMQTPLHLSCENSHLKIAQSFSRSGADLNSIDKNGSIPLHLASRTGHKIILSWLLSRRPSKRTITLPVPSISECLNHKLKELELMIL</sequence>
<feature type="repeat" description="ANK" evidence="3">
    <location>
        <begin position="34"/>
        <end position="66"/>
    </location>
</feature>
<keyword evidence="2 3" id="KW-0040">ANK repeat</keyword>
<dbReference type="EMBL" id="MPUH01000937">
    <property type="protein sequence ID" value="OMJ72016.1"/>
    <property type="molecule type" value="Genomic_DNA"/>
</dbReference>
<dbReference type="PANTHER" id="PTHR24198:SF165">
    <property type="entry name" value="ANKYRIN REPEAT-CONTAINING PROTEIN-RELATED"/>
    <property type="match status" value="1"/>
</dbReference>
<proteinExistence type="predicted"/>
<dbReference type="InterPro" id="IPR036770">
    <property type="entry name" value="Ankyrin_rpt-contain_sf"/>
</dbReference>
<keyword evidence="5" id="KW-1185">Reference proteome</keyword>
<evidence type="ECO:0000256" key="1">
    <source>
        <dbReference type="ARBA" id="ARBA00022737"/>
    </source>
</evidence>
<dbReference type="Gene3D" id="1.25.40.20">
    <property type="entry name" value="Ankyrin repeat-containing domain"/>
    <property type="match status" value="1"/>
</dbReference>
<name>A0A1R2B5K1_9CILI</name>
<dbReference type="AlphaFoldDB" id="A0A1R2B5K1"/>
<dbReference type="PROSITE" id="PS50297">
    <property type="entry name" value="ANK_REP_REGION"/>
    <property type="match status" value="1"/>
</dbReference>
<protein>
    <submittedName>
        <fullName evidence="4">Uncharacterized protein</fullName>
    </submittedName>
</protein>
<dbReference type="PROSITE" id="PS50088">
    <property type="entry name" value="ANK_REPEAT"/>
    <property type="match status" value="1"/>
</dbReference>
<accession>A0A1R2B5K1</accession>
<comment type="caution">
    <text evidence="4">The sequence shown here is derived from an EMBL/GenBank/DDBJ whole genome shotgun (WGS) entry which is preliminary data.</text>
</comment>
<evidence type="ECO:0000313" key="5">
    <source>
        <dbReference type="Proteomes" id="UP000187209"/>
    </source>
</evidence>